<accession>M4RLN9</accession>
<dbReference type="Proteomes" id="UP000011864">
    <property type="component" value="Chromosome"/>
</dbReference>
<evidence type="ECO:0000313" key="1">
    <source>
        <dbReference type="EMBL" id="AGH44466.1"/>
    </source>
</evidence>
<dbReference type="PATRIC" id="fig|1129794.4.peg.2337"/>
<dbReference type="EMBL" id="CP003837">
    <property type="protein sequence ID" value="AGH44466.1"/>
    <property type="molecule type" value="Genomic_DNA"/>
</dbReference>
<sequence>MLDVALNEWQQQILGTDATLSNFKCIVLQDGRSFAVHDSLNETFKGRFTEISSAAIEVHES</sequence>
<protein>
    <submittedName>
        <fullName evidence="1">Uncharacterized protein</fullName>
    </submittedName>
</protein>
<evidence type="ECO:0000313" key="2">
    <source>
        <dbReference type="Proteomes" id="UP000011864"/>
    </source>
</evidence>
<proteinExistence type="predicted"/>
<name>M4RLN9_9ALTE</name>
<organism evidence="1 2">
    <name type="scientific">Paraglaciecola psychrophila 170</name>
    <dbReference type="NCBI Taxonomy" id="1129794"/>
    <lineage>
        <taxon>Bacteria</taxon>
        <taxon>Pseudomonadati</taxon>
        <taxon>Pseudomonadota</taxon>
        <taxon>Gammaproteobacteria</taxon>
        <taxon>Alteromonadales</taxon>
        <taxon>Alteromonadaceae</taxon>
        <taxon>Paraglaciecola</taxon>
    </lineage>
</organism>
<dbReference type="eggNOG" id="COG3385">
    <property type="taxonomic scope" value="Bacteria"/>
</dbReference>
<dbReference type="KEGG" id="gps:C427_2357"/>
<dbReference type="STRING" id="1129794.C427_2357"/>
<dbReference type="AlphaFoldDB" id="M4RLN9"/>
<gene>
    <name evidence="1" type="ORF">C427_2357</name>
</gene>
<dbReference type="HOGENOM" id="CLU_2918525_0_0_6"/>
<keyword evidence="2" id="KW-1185">Reference proteome</keyword>
<reference evidence="1 2" key="1">
    <citation type="journal article" date="2013" name="Genome Announc.">
        <title>Complete Genome Sequence of Glaciecola psychrophila Strain 170T.</title>
        <authorList>
            <person name="Yin J."/>
            <person name="Chen J."/>
            <person name="Liu G."/>
            <person name="Yu Y."/>
            <person name="Song L."/>
            <person name="Wang X."/>
            <person name="Qu X."/>
        </authorList>
    </citation>
    <scope>NUCLEOTIDE SEQUENCE [LARGE SCALE GENOMIC DNA]</scope>
    <source>
        <strain evidence="1 2">170</strain>
    </source>
</reference>